<dbReference type="PANTHER" id="PTHR10151">
    <property type="entry name" value="ECTONUCLEOTIDE PYROPHOSPHATASE/PHOSPHODIESTERASE"/>
    <property type="match status" value="1"/>
</dbReference>
<evidence type="ECO:0000256" key="2">
    <source>
        <dbReference type="ARBA" id="ARBA00022723"/>
    </source>
</evidence>
<protein>
    <recommendedName>
        <fullName evidence="8">Alkaline phosphatase family protein</fullName>
    </recommendedName>
</protein>
<dbReference type="PIRSF" id="PIRSF031924">
    <property type="entry name" value="Pi-irrepressible_AP"/>
    <property type="match status" value="1"/>
</dbReference>
<dbReference type="PANTHER" id="PTHR10151:SF120">
    <property type="entry name" value="BIS(5'-ADENOSYL)-TRIPHOSPHATASE"/>
    <property type="match status" value="1"/>
</dbReference>
<dbReference type="Proteomes" id="UP000245802">
    <property type="component" value="Chromosome"/>
</dbReference>
<sequence length="541" mass="59124">MFDQMRGDYLERWAPLFGPDGFERIKKDGVWFSECHIPYACTSTAPGHASLSTGAAPRDHGIIENEWFDREKGVKVYCCEPVGRAYELVPPLASESKDLNRGAATGYSPERLLVPTVADALREQTGRKGRVFSLSIKDRTAVLMGGQDPSGAYCFDTRDGRFHTGAWYGRKSESFREHAWVKELNDSRLVDSWFNTSWDRLRPKAEADYLKFAGPDDALGEADGFNGQGRTFPHALRGKLTAPAKKYYDAVEGSPYGNELLATLAKKAVTAEKLGRGDAPDLLCVSFSSNDLLGHRWGPDSQEMLDVTLRSDQMVGEFLAFLDKEVGQGRYTLVVSADHGVSPLPELKKYPTAQRVMIDELTTGLPKALDAMFGAAPAAPWVAAFDADTWPWVYLNQKSIKARNLDPDKVTEAAAGWLAGRGYIDTTFTRKQIEDGQFPADQPFKKSVALAYRPDRCGDVIVIPKAGVQVTPYKGGTGHGSPHPYDTHIPFLAYGAGVPPLGKRTEKVSSLAVAPTLAQALGIKPPRAAALPAPEALTKTK</sequence>
<dbReference type="GO" id="GO:0004035">
    <property type="term" value="F:alkaline phosphatase activity"/>
    <property type="evidence" value="ECO:0007669"/>
    <property type="project" value="InterPro"/>
</dbReference>
<evidence type="ECO:0000256" key="1">
    <source>
        <dbReference type="ARBA" id="ARBA00022553"/>
    </source>
</evidence>
<dbReference type="EMBL" id="CP025958">
    <property type="protein sequence ID" value="AWM42072.1"/>
    <property type="molecule type" value="Genomic_DNA"/>
</dbReference>
<dbReference type="RefSeq" id="WP_109571433.1">
    <property type="nucleotide sequence ID" value="NZ_CP025958.1"/>
</dbReference>
<dbReference type="Gene3D" id="3.40.720.10">
    <property type="entry name" value="Alkaline Phosphatase, subunit A"/>
    <property type="match status" value="1"/>
</dbReference>
<evidence type="ECO:0000313" key="7">
    <source>
        <dbReference type="Proteomes" id="UP000245802"/>
    </source>
</evidence>
<keyword evidence="2" id="KW-0479">Metal-binding</keyword>
<keyword evidence="7" id="KW-1185">Reference proteome</keyword>
<evidence type="ECO:0000256" key="5">
    <source>
        <dbReference type="PIRSR" id="PIRSR031924-51"/>
    </source>
</evidence>
<dbReference type="KEGG" id="gog:C1280_37160"/>
<dbReference type="InterPro" id="IPR026263">
    <property type="entry name" value="Alkaline_phosphatase_prok"/>
</dbReference>
<evidence type="ECO:0000256" key="4">
    <source>
        <dbReference type="PIRSR" id="PIRSR031924-50"/>
    </source>
</evidence>
<evidence type="ECO:0008006" key="8">
    <source>
        <dbReference type="Google" id="ProtNLM"/>
    </source>
</evidence>
<dbReference type="InterPro" id="IPR002591">
    <property type="entry name" value="Phosphodiest/P_Trfase"/>
</dbReference>
<gene>
    <name evidence="6" type="ORF">C1280_37160</name>
</gene>
<evidence type="ECO:0000256" key="3">
    <source>
        <dbReference type="ARBA" id="ARBA00022729"/>
    </source>
</evidence>
<feature type="binding site" evidence="5">
    <location>
        <begin position="137"/>
        <end position="139"/>
    </location>
    <ligand>
        <name>substrate</name>
    </ligand>
</feature>
<keyword evidence="3" id="KW-0732">Signal</keyword>
<dbReference type="Pfam" id="PF01663">
    <property type="entry name" value="Phosphodiest"/>
    <property type="match status" value="1"/>
</dbReference>
<dbReference type="InterPro" id="IPR017850">
    <property type="entry name" value="Alkaline_phosphatase_core_sf"/>
</dbReference>
<dbReference type="SUPFAM" id="SSF53649">
    <property type="entry name" value="Alkaline phosphatase-like"/>
    <property type="match status" value="1"/>
</dbReference>
<dbReference type="Gene3D" id="3.30.1360.150">
    <property type="match status" value="1"/>
</dbReference>
<dbReference type="GO" id="GO:0046872">
    <property type="term" value="F:metal ion binding"/>
    <property type="evidence" value="ECO:0007669"/>
    <property type="project" value="UniProtKB-KW"/>
</dbReference>
<name>A0A2Z3HCE3_9BACT</name>
<feature type="active site" description="Phosphothreonine intermediate" evidence="4">
    <location>
        <position position="44"/>
    </location>
</feature>
<organism evidence="6 7">
    <name type="scientific">Gemmata obscuriglobus</name>
    <dbReference type="NCBI Taxonomy" id="114"/>
    <lineage>
        <taxon>Bacteria</taxon>
        <taxon>Pseudomonadati</taxon>
        <taxon>Planctomycetota</taxon>
        <taxon>Planctomycetia</taxon>
        <taxon>Gemmatales</taxon>
        <taxon>Gemmataceae</taxon>
        <taxon>Gemmata</taxon>
    </lineage>
</organism>
<keyword evidence="1 4" id="KW-0597">Phosphoprotein</keyword>
<reference evidence="6 7" key="1">
    <citation type="submission" date="2018-01" db="EMBL/GenBank/DDBJ databases">
        <title>G. obscuriglobus.</title>
        <authorList>
            <person name="Franke J."/>
            <person name="Blomberg W."/>
            <person name="Selmecki A."/>
        </authorList>
    </citation>
    <scope>NUCLEOTIDE SEQUENCE [LARGE SCALE GENOMIC DNA]</scope>
    <source>
        <strain evidence="6 7">DSM 5831</strain>
    </source>
</reference>
<dbReference type="AlphaFoldDB" id="A0A2Z3HCE3"/>
<evidence type="ECO:0000313" key="6">
    <source>
        <dbReference type="EMBL" id="AWM42072.1"/>
    </source>
</evidence>
<feature type="binding site" evidence="5">
    <location>
        <position position="65"/>
    </location>
    <ligand>
        <name>substrate</name>
    </ligand>
</feature>
<proteinExistence type="predicted"/>
<accession>A0A2Z3HCE3</accession>